<dbReference type="CDD" id="cd03811">
    <property type="entry name" value="GT4_GT28_WabH-like"/>
    <property type="match status" value="1"/>
</dbReference>
<dbReference type="InterPro" id="IPR001296">
    <property type="entry name" value="Glyco_trans_1"/>
</dbReference>
<organism evidence="3 4">
    <name type="scientific">Pigmentiphaga soli</name>
    <dbReference type="NCBI Taxonomy" id="1007095"/>
    <lineage>
        <taxon>Bacteria</taxon>
        <taxon>Pseudomonadati</taxon>
        <taxon>Pseudomonadota</taxon>
        <taxon>Betaproteobacteria</taxon>
        <taxon>Burkholderiales</taxon>
        <taxon>Alcaligenaceae</taxon>
        <taxon>Pigmentiphaga</taxon>
    </lineage>
</organism>
<dbReference type="PANTHER" id="PTHR12526:SF630">
    <property type="entry name" value="GLYCOSYLTRANSFERASE"/>
    <property type="match status" value="1"/>
</dbReference>
<dbReference type="Proteomes" id="UP001501671">
    <property type="component" value="Unassembled WGS sequence"/>
</dbReference>
<dbReference type="Pfam" id="PF00534">
    <property type="entry name" value="Glycos_transf_1"/>
    <property type="match status" value="1"/>
</dbReference>
<protein>
    <submittedName>
        <fullName evidence="3">Glycosyltransferase</fullName>
    </submittedName>
</protein>
<evidence type="ECO:0000259" key="2">
    <source>
        <dbReference type="Pfam" id="PF13439"/>
    </source>
</evidence>
<evidence type="ECO:0000313" key="3">
    <source>
        <dbReference type="EMBL" id="GAA4330578.1"/>
    </source>
</evidence>
<dbReference type="PANTHER" id="PTHR12526">
    <property type="entry name" value="GLYCOSYLTRANSFERASE"/>
    <property type="match status" value="1"/>
</dbReference>
<dbReference type="EMBL" id="BAABFO010000007">
    <property type="protein sequence ID" value="GAA4330578.1"/>
    <property type="molecule type" value="Genomic_DNA"/>
</dbReference>
<dbReference type="RefSeq" id="WP_345248586.1">
    <property type="nucleotide sequence ID" value="NZ_BAABFO010000007.1"/>
</dbReference>
<evidence type="ECO:0000259" key="1">
    <source>
        <dbReference type="Pfam" id="PF00534"/>
    </source>
</evidence>
<comment type="caution">
    <text evidence="3">The sequence shown here is derived from an EMBL/GenBank/DDBJ whole genome shotgun (WGS) entry which is preliminary data.</text>
</comment>
<accession>A0ABP8GVK6</accession>
<dbReference type="SUPFAM" id="SSF53756">
    <property type="entry name" value="UDP-Glycosyltransferase/glycogen phosphorylase"/>
    <property type="match status" value="1"/>
</dbReference>
<reference evidence="4" key="1">
    <citation type="journal article" date="2019" name="Int. J. Syst. Evol. Microbiol.">
        <title>The Global Catalogue of Microorganisms (GCM) 10K type strain sequencing project: providing services to taxonomists for standard genome sequencing and annotation.</title>
        <authorList>
            <consortium name="The Broad Institute Genomics Platform"/>
            <consortium name="The Broad Institute Genome Sequencing Center for Infectious Disease"/>
            <person name="Wu L."/>
            <person name="Ma J."/>
        </authorList>
    </citation>
    <scope>NUCLEOTIDE SEQUENCE [LARGE SCALE GENOMIC DNA]</scope>
    <source>
        <strain evidence="4">JCM 17666</strain>
    </source>
</reference>
<dbReference type="Pfam" id="PF13439">
    <property type="entry name" value="Glyco_transf_4"/>
    <property type="match status" value="1"/>
</dbReference>
<feature type="domain" description="Glycosyltransferase subfamily 4-like N-terminal" evidence="2">
    <location>
        <begin position="13"/>
        <end position="180"/>
    </location>
</feature>
<name>A0ABP8GVK6_9BURK</name>
<sequence>MADVLFVAPDLAPGGVGRCVAFIVDALPGHGLETGLFLLRRHRQAYAVANSRVAHALAGTPPGWRLRASLPLALWRLLRHLRRDPPAVVCSHGLMCNLLVAAARLLSRQRFASVAFEHNSPAVCYSGSALRRAARWAVRLAYPRHSLVVGVSRGVARDLAAMFPALRRKCRHLYNGVPLDEVRRQGAGAGPAPPPGVLQVVCIGRLDVNKDYATLVEAARLLDDPGIAFTVLGDGPQREALQRQLAARPSRSRVTLAGHADNPFPILARAGLFVSTSLRESFGIALVEALCLGVPVIAADCPHGPAEILAGGRYGVLVPMRDAAALAAAIRRLADDPAERRRLAEEGPARAAAFSLDQHCRNAASLFNPLL</sequence>
<feature type="domain" description="Glycosyl transferase family 1" evidence="1">
    <location>
        <begin position="199"/>
        <end position="348"/>
    </location>
</feature>
<gene>
    <name evidence="3" type="ORF">GCM10023144_18390</name>
</gene>
<proteinExistence type="predicted"/>
<keyword evidence="4" id="KW-1185">Reference proteome</keyword>
<dbReference type="InterPro" id="IPR028098">
    <property type="entry name" value="Glyco_trans_4-like_N"/>
</dbReference>
<dbReference type="Gene3D" id="3.40.50.2000">
    <property type="entry name" value="Glycogen Phosphorylase B"/>
    <property type="match status" value="2"/>
</dbReference>
<evidence type="ECO:0000313" key="4">
    <source>
        <dbReference type="Proteomes" id="UP001501671"/>
    </source>
</evidence>